<reference evidence="3" key="1">
    <citation type="submission" date="2021-11" db="EMBL/GenBank/DDBJ databases">
        <title>Description of novel Chryseobacterium species.</title>
        <authorList>
            <person name="Saticioglu I.B."/>
            <person name="Ay H."/>
            <person name="Altun S."/>
            <person name="Duman M."/>
        </authorList>
    </citation>
    <scope>NUCLEOTIDE SEQUENCE</scope>
    <source>
        <strain evidence="3">C-39</strain>
    </source>
</reference>
<keyword evidence="1" id="KW-0732">Signal</keyword>
<feature type="chain" id="PRO_5040148173" evidence="1">
    <location>
        <begin position="20"/>
        <end position="291"/>
    </location>
</feature>
<reference evidence="2" key="3">
    <citation type="submission" date="2024-05" db="EMBL/GenBank/DDBJ databases">
        <title>Description of novel Chryseobacterium sp. strain C-2.</title>
        <authorList>
            <person name="Saticioglu I.B."/>
        </authorList>
    </citation>
    <scope>NUCLEOTIDE SEQUENCE</scope>
    <source>
        <strain evidence="2">C-2</strain>
    </source>
</reference>
<gene>
    <name evidence="2" type="ORF">IEW27_01585</name>
    <name evidence="3" type="ORF">LNP80_18015</name>
</gene>
<dbReference type="EMBL" id="JAJJML010000001">
    <property type="protein sequence ID" value="MCC9036118.1"/>
    <property type="molecule type" value="Genomic_DNA"/>
</dbReference>
<dbReference type="AlphaFoldDB" id="A0A9Q3UUZ0"/>
<dbReference type="Proteomes" id="UP000603715">
    <property type="component" value="Unassembled WGS sequence"/>
</dbReference>
<reference evidence="4" key="2">
    <citation type="submission" date="2023-07" db="EMBL/GenBank/DDBJ databases">
        <title>Description of novel Chryseobacterium sp. strain C-2.</title>
        <authorList>
            <person name="Saticioglu I.B."/>
        </authorList>
    </citation>
    <scope>NUCLEOTIDE SEQUENCE [LARGE SCALE GENOMIC DNA]</scope>
    <source>
        <strain evidence="4">C-2</strain>
    </source>
</reference>
<evidence type="ECO:0000256" key="1">
    <source>
        <dbReference type="SAM" id="SignalP"/>
    </source>
</evidence>
<protein>
    <submittedName>
        <fullName evidence="2">Strictosidine synthase</fullName>
    </submittedName>
</protein>
<comment type="caution">
    <text evidence="3">The sequence shown here is derived from an EMBL/GenBank/DDBJ whole genome shotgun (WGS) entry which is preliminary data.</text>
</comment>
<organism evidence="3 5">
    <name type="scientific">Chryseobacterium muglaense</name>
    <dbReference type="NCBI Taxonomy" id="2893752"/>
    <lineage>
        <taxon>Bacteria</taxon>
        <taxon>Pseudomonadati</taxon>
        <taxon>Bacteroidota</taxon>
        <taxon>Flavobacteriia</taxon>
        <taxon>Flavobacteriales</taxon>
        <taxon>Weeksellaceae</taxon>
        <taxon>Chryseobacterium group</taxon>
        <taxon>Chryseobacterium</taxon>
    </lineage>
</organism>
<dbReference type="Proteomes" id="UP001107960">
    <property type="component" value="Unassembled WGS sequence"/>
</dbReference>
<dbReference type="EMBL" id="JACXXP010000001">
    <property type="protein sequence ID" value="MBD3903288.1"/>
    <property type="molecule type" value="Genomic_DNA"/>
</dbReference>
<accession>A0A9Q3UUZ0</accession>
<keyword evidence="4" id="KW-1185">Reference proteome</keyword>
<evidence type="ECO:0000313" key="4">
    <source>
        <dbReference type="Proteomes" id="UP000603715"/>
    </source>
</evidence>
<proteinExistence type="predicted"/>
<evidence type="ECO:0000313" key="2">
    <source>
        <dbReference type="EMBL" id="MBD3903288.1"/>
    </source>
</evidence>
<name>A0A9Q3UUZ0_9FLAO</name>
<sequence length="291" mass="33253">MKILLTALILGLFSTNSFAQNSTLKPIKVSTNIETQKWLSTSILLWVRTDKPRQAGMDRWKGPHSQIIAATAGLQEYRQIHLTENNPGLWQPIAGVETNIPADRKIDGIADVTMKNFFSLLRGKKQTKMAYADEINLFKRTILYAAMPKWSKWYKVAEPDTKIEGRSIVFFRKKEGVNDDDFKKFIADELAPTLANTGVLKELRSKEYMPWKESQWNTPNVFHDNATEVQFQASLMLGFTDKNAMEQFFKSNNLKKLSEKLAIYCSAIHAYEILETLTFVENGKKLAVAHK</sequence>
<feature type="signal peptide" evidence="1">
    <location>
        <begin position="1"/>
        <end position="19"/>
    </location>
</feature>
<dbReference type="RefSeq" id="WP_191177926.1">
    <property type="nucleotide sequence ID" value="NZ_JACXXP010000001.1"/>
</dbReference>
<evidence type="ECO:0000313" key="3">
    <source>
        <dbReference type="EMBL" id="MCC9036118.1"/>
    </source>
</evidence>
<evidence type="ECO:0000313" key="5">
    <source>
        <dbReference type="Proteomes" id="UP001107960"/>
    </source>
</evidence>